<dbReference type="PANTHER" id="PTHR24327">
    <property type="entry name" value="HOMEOBOX PROTEIN"/>
    <property type="match status" value="1"/>
</dbReference>
<evidence type="ECO:0000256" key="6">
    <source>
        <dbReference type="SAM" id="MobiDB-lite"/>
    </source>
</evidence>
<keyword evidence="2 4" id="KW-0371">Homeobox</keyword>
<feature type="compositionally biased region" description="Low complexity" evidence="6">
    <location>
        <begin position="124"/>
        <end position="149"/>
    </location>
</feature>
<proteinExistence type="evidence at transcript level"/>
<dbReference type="Proteomes" id="UP000594262">
    <property type="component" value="Unplaced"/>
</dbReference>
<dbReference type="PRINTS" id="PR00031">
    <property type="entry name" value="HTHREPRESSR"/>
</dbReference>
<comment type="subcellular location">
    <subcellularLocation>
        <location evidence="4 5">Nucleus</location>
    </subcellularLocation>
</comment>
<evidence type="ECO:0000256" key="3">
    <source>
        <dbReference type="ARBA" id="ARBA00023242"/>
    </source>
</evidence>
<dbReference type="InterPro" id="IPR001356">
    <property type="entry name" value="HD"/>
</dbReference>
<dbReference type="InterPro" id="IPR009057">
    <property type="entry name" value="Homeodomain-like_sf"/>
</dbReference>
<name>B9V2C6_9CNID</name>
<evidence type="ECO:0000256" key="5">
    <source>
        <dbReference type="RuleBase" id="RU000682"/>
    </source>
</evidence>
<dbReference type="SUPFAM" id="SSF46689">
    <property type="entry name" value="Homeodomain-like"/>
    <property type="match status" value="1"/>
</dbReference>
<evidence type="ECO:0000256" key="4">
    <source>
        <dbReference type="PROSITE-ProRule" id="PRU00108"/>
    </source>
</evidence>
<dbReference type="InterPro" id="IPR017970">
    <property type="entry name" value="Homeobox_CS"/>
</dbReference>
<dbReference type="SMART" id="SM00389">
    <property type="entry name" value="HOX"/>
    <property type="match status" value="1"/>
</dbReference>
<evidence type="ECO:0000313" key="10">
    <source>
        <dbReference type="Proteomes" id="UP000594262"/>
    </source>
</evidence>
<dbReference type="PRINTS" id="PR00024">
    <property type="entry name" value="HOMEOBOX"/>
</dbReference>
<dbReference type="Gene3D" id="1.10.10.60">
    <property type="entry name" value="Homeodomain-like"/>
    <property type="match status" value="1"/>
</dbReference>
<dbReference type="GO" id="GO:0005634">
    <property type="term" value="C:nucleus"/>
    <property type="evidence" value="ECO:0007669"/>
    <property type="project" value="UniProtKB-SubCell"/>
</dbReference>
<feature type="region of interest" description="Disordered" evidence="6">
    <location>
        <begin position="54"/>
        <end position="204"/>
    </location>
</feature>
<feature type="compositionally biased region" description="Basic and acidic residues" evidence="6">
    <location>
        <begin position="98"/>
        <end position="107"/>
    </location>
</feature>
<feature type="DNA-binding region" description="Homeobox" evidence="4">
    <location>
        <begin position="198"/>
        <end position="257"/>
    </location>
</feature>
<dbReference type="GO" id="GO:0000978">
    <property type="term" value="F:RNA polymerase II cis-regulatory region sequence-specific DNA binding"/>
    <property type="evidence" value="ECO:0007669"/>
    <property type="project" value="TreeGrafter"/>
</dbReference>
<dbReference type="EnsemblMetazoa" id="CLYHEMT005998.1">
    <property type="protein sequence ID" value="CLYHEMP005998.1"/>
    <property type="gene ID" value="CLYHEMG005998"/>
</dbReference>
<sequence length="352" mass="38960">MIEMKMSPHQQAVLSQQVPNMSSFLPPSKAPEAYRPLNYTPTSFVTNFKEMSQQIDSNNNNNNNNNPHESEGKFSPRPATQFSPMGDLRSHPSTQDTHPFKTFDDSKSFLNNNTPNGSMPEQDSISSSLQSFHSSGLPTSYTSSYNNNSMQTTLSSPSSITSNMSRSFSSSSYVKQESDEEDEGDLTQSKNGKGGKLPRKPRTIFTSQQLRELNRAFERTHYLSLPERAELAHALGLTQTQIKIWFQNKRSKFKKIIKANGGQMPPPSSLVSGGNPGLWPSGYGEKSFGGPPMPHLSPFSPPPSSHSSVPGDSWYYRMQSAGGYGSHETMFPYGGTSGTDVRTTRPNFSYHM</sequence>
<feature type="compositionally biased region" description="Low complexity" evidence="6">
    <location>
        <begin position="158"/>
        <end position="172"/>
    </location>
</feature>
<dbReference type="PROSITE" id="PS00027">
    <property type="entry name" value="HOMEOBOX_1"/>
    <property type="match status" value="1"/>
</dbReference>
<dbReference type="CDD" id="cd00086">
    <property type="entry name" value="homeodomain"/>
    <property type="match status" value="1"/>
</dbReference>
<evidence type="ECO:0000313" key="8">
    <source>
        <dbReference type="EMBL" id="ACM62726.1"/>
    </source>
</evidence>
<evidence type="ECO:0000313" key="9">
    <source>
        <dbReference type="EnsemblMetazoa" id="CLYHEMP005998.1"/>
    </source>
</evidence>
<dbReference type="RefSeq" id="XP_066932957.1">
    <property type="nucleotide sequence ID" value="XM_067076856.1"/>
</dbReference>
<accession>B9V2C6</accession>
<dbReference type="InterPro" id="IPR050460">
    <property type="entry name" value="Distal-less_Homeobox_TF"/>
</dbReference>
<dbReference type="InterPro" id="IPR000047">
    <property type="entry name" value="HTH_motif"/>
</dbReference>
<feature type="domain" description="Homeobox" evidence="7">
    <location>
        <begin position="196"/>
        <end position="256"/>
    </location>
</feature>
<dbReference type="GO" id="GO:0000981">
    <property type="term" value="F:DNA-binding transcription factor activity, RNA polymerase II-specific"/>
    <property type="evidence" value="ECO:0007669"/>
    <property type="project" value="InterPro"/>
</dbReference>
<evidence type="ECO:0000256" key="2">
    <source>
        <dbReference type="ARBA" id="ARBA00023155"/>
    </source>
</evidence>
<dbReference type="InterPro" id="IPR020479">
    <property type="entry name" value="HD_metazoa"/>
</dbReference>
<evidence type="ECO:0000259" key="7">
    <source>
        <dbReference type="PROSITE" id="PS50071"/>
    </source>
</evidence>
<dbReference type="OrthoDB" id="6159439at2759"/>
<feature type="compositionally biased region" description="Polar residues" evidence="6">
    <location>
        <begin position="108"/>
        <end position="123"/>
    </location>
</feature>
<dbReference type="GeneID" id="136820661"/>
<dbReference type="EMBL" id="FJ392843">
    <property type="protein sequence ID" value="ACM62726.1"/>
    <property type="molecule type" value="mRNA"/>
</dbReference>
<dbReference type="AlphaFoldDB" id="B9V2C6"/>
<reference evidence="8" key="1">
    <citation type="journal article" date="2009" name="PLoS ONE">
        <title>Are Hox genes ancestrally involved in axial patterning? Evidence from the hydrozoan Clytia hemisphaerica (Cnidaria).</title>
        <authorList>
            <person name="Chiori R."/>
            <person name="Jager M."/>
            <person name="Denker E."/>
            <person name="Wincker P."/>
            <person name="Da Silva C."/>
            <person name="Le Guyader H."/>
            <person name="Manuel M."/>
            <person name="Queinnec E."/>
        </authorList>
    </citation>
    <scope>NUCLEOTIDE SEQUENCE</scope>
</reference>
<protein>
    <submittedName>
        <fullName evidence="8">Dll1 distalless homeodomain protein</fullName>
    </submittedName>
    <submittedName>
        <fullName evidence="9">Homeobox domain-containing protein</fullName>
    </submittedName>
</protein>
<reference evidence="9" key="2">
    <citation type="submission" date="2021-01" db="UniProtKB">
        <authorList>
            <consortium name="EnsemblMetazoa"/>
        </authorList>
    </citation>
    <scope>IDENTIFICATION</scope>
</reference>
<evidence type="ECO:0000256" key="1">
    <source>
        <dbReference type="ARBA" id="ARBA00023125"/>
    </source>
</evidence>
<dbReference type="Pfam" id="PF00046">
    <property type="entry name" value="Homeodomain"/>
    <property type="match status" value="1"/>
</dbReference>
<keyword evidence="10" id="KW-1185">Reference proteome</keyword>
<dbReference type="PROSITE" id="PS50071">
    <property type="entry name" value="HOMEOBOX_2"/>
    <property type="match status" value="1"/>
</dbReference>
<keyword evidence="3 4" id="KW-0539">Nucleus</keyword>
<keyword evidence="1 4" id="KW-0238">DNA-binding</keyword>
<organism evidence="8">
    <name type="scientific">Clytia hemisphaerica</name>
    <dbReference type="NCBI Taxonomy" id="252671"/>
    <lineage>
        <taxon>Eukaryota</taxon>
        <taxon>Metazoa</taxon>
        <taxon>Cnidaria</taxon>
        <taxon>Hydrozoa</taxon>
        <taxon>Hydroidolina</taxon>
        <taxon>Leptothecata</taxon>
        <taxon>Obeliida</taxon>
        <taxon>Clytiidae</taxon>
        <taxon>Clytia</taxon>
    </lineage>
</organism>
<dbReference type="PANTHER" id="PTHR24327:SF81">
    <property type="entry name" value="HOMEOTIC PROTEIN DISTAL-LESS-RELATED"/>
    <property type="match status" value="1"/>
</dbReference>